<dbReference type="OMA" id="SGGQWYL"/>
<dbReference type="GeneTree" id="ENSGT00940000162130"/>
<reference evidence="5" key="3">
    <citation type="submission" date="2025-09" db="UniProtKB">
        <authorList>
            <consortium name="Ensembl"/>
        </authorList>
    </citation>
    <scope>IDENTIFICATION</scope>
</reference>
<dbReference type="GO" id="GO:0007154">
    <property type="term" value="P:cell communication"/>
    <property type="evidence" value="ECO:0007669"/>
    <property type="project" value="InterPro"/>
</dbReference>
<sequence length="990" mass="111326">PTLQFVETQYTTEERDGVVHIPIKRTGPDLSQPTDVWCSTKQNDPPSAKPGEDFVATSTKITFRNEETVKICSLTILDDQERPIVEGNETFFVHLNSVHKAQLTKPYEALIVLNDTLDDVPTMQFVESSVEIEESSRVVSVVVRRTGDTSSGSSVICFTRQNSAGIEEDFVERPHTEMSRIHFAPGQTTARCNVTIVDDEIFESNEQFRIKLASASGDQWYGARVGENDRILVTIVNNEDAPTIEFERAEYSIREPTSMEATRQLSMSVLRTGDASEISKVRCSTRDGSAKSGSDYEPKSRMLRFQPGQTKLTFKVNILPNSDTEWQEAFLIVLGPHEPVNAILGRTSQATITILDKDAAGSLVLPSTPVVVSLMHYDDVSAGLKTPPSPGYPLVCVTPCDPKYPRYSDTQSLCEEAAINSSAIRFSWEVFMPSDEKGGTPPFETVTDSTPFTSVNTKVLDSIVLWGYFGRRFHVRCVAQAVDDITNTGGTPLRSNVATIATDSGLCHNPIVAGSERGFQAQSFIANLQYMGPSDKDHPNTIHISVKIPHQDGRLPIISTMPISNLRLLLSRSIDRQQHVCSNLMYGGQTDFSKLSLGPGFDKPYQFDPNVRERKTIDLYKYLNLKSCIWQFDAYYHMNELIDFCNGQLDQDFLRRDVARSQVTVSVPLYVSYVYVTAPRGWGALDHHTEMEFSFQYSNVVFRAGGLYWGLFVKSHRTCSGTSQVVAPAGMSVEFELTNTWSENTFDSPFQLWRAVSTYSRKDYSGEYTVEVIPCTVSQTRKWRPSPPGVEVQCTAYSPITFKIPIMFQQTNRPVPVVYTLETSFQLCNNEKVFMMDPTESNQEMREYDYTGAFTKGQTIFGRVLWTPSQDLKSAYKLQLEKVYLCTGRDGYEPKFDPTGTVFDNGPQYGCIEPSKNLQHRFLILDRSSRDSEDRYFHDVPFDAYFAADKAEFASMSDIPGVDGFLIKVDSLYKVEAGHQWYIQVICIVR</sequence>
<evidence type="ECO:0000256" key="3">
    <source>
        <dbReference type="ARBA" id="ARBA00022837"/>
    </source>
</evidence>
<feature type="domain" description="Calx-beta" evidence="4">
    <location>
        <begin position="2"/>
        <end position="96"/>
    </location>
</feature>
<evidence type="ECO:0000313" key="6">
    <source>
        <dbReference type="Proteomes" id="UP000007875"/>
    </source>
</evidence>
<dbReference type="PANTHER" id="PTHR45739:SF1">
    <property type="entry name" value="EXTRACELLULAR MATRIX ORGANIZING PROTEIN FRAS1"/>
    <property type="match status" value="1"/>
</dbReference>
<feature type="domain" description="Calx-beta" evidence="4">
    <location>
        <begin position="231"/>
        <end position="335"/>
    </location>
</feature>
<dbReference type="GO" id="GO:0016020">
    <property type="term" value="C:membrane"/>
    <property type="evidence" value="ECO:0007669"/>
    <property type="project" value="InterPro"/>
</dbReference>
<reference evidence="5" key="2">
    <citation type="submission" date="2025-08" db="UniProtKB">
        <authorList>
            <consortium name="Ensembl"/>
        </authorList>
    </citation>
    <scope>IDENTIFICATION</scope>
</reference>
<keyword evidence="2" id="KW-0677">Repeat</keyword>
<dbReference type="eggNOG" id="KOG1306">
    <property type="taxonomic scope" value="Eukaryota"/>
</dbReference>
<dbReference type="HOGENOM" id="CLU_003042_1_0_1"/>
<dbReference type="SMART" id="SM00237">
    <property type="entry name" value="Calx_beta"/>
    <property type="match status" value="3"/>
</dbReference>
<proteinExistence type="predicted"/>
<keyword evidence="3" id="KW-0106">Calcium</keyword>
<keyword evidence="6" id="KW-1185">Reference proteome</keyword>
<dbReference type="STRING" id="51511.ENSCSAVP00000000440"/>
<name>H2Y542_CIOSA</name>
<keyword evidence="1" id="KW-0732">Signal</keyword>
<dbReference type="SUPFAM" id="SSF141072">
    <property type="entry name" value="CalX-like"/>
    <property type="match status" value="3"/>
</dbReference>
<dbReference type="Gene3D" id="2.60.40.2030">
    <property type="match status" value="3"/>
</dbReference>
<feature type="domain" description="Calx-beta" evidence="4">
    <location>
        <begin position="110"/>
        <end position="213"/>
    </location>
</feature>
<dbReference type="InParanoid" id="H2Y542"/>
<dbReference type="Ensembl" id="ENSCSAVT00000000445.1">
    <property type="protein sequence ID" value="ENSCSAVP00000000440.1"/>
    <property type="gene ID" value="ENSCSAVG00000000254.1"/>
</dbReference>
<evidence type="ECO:0000256" key="1">
    <source>
        <dbReference type="ARBA" id="ARBA00022729"/>
    </source>
</evidence>
<reference evidence="6" key="1">
    <citation type="submission" date="2003-08" db="EMBL/GenBank/DDBJ databases">
        <authorList>
            <person name="Birren B."/>
            <person name="Nusbaum C."/>
            <person name="Abebe A."/>
            <person name="Abouelleil A."/>
            <person name="Adekoya E."/>
            <person name="Ait-zahra M."/>
            <person name="Allen N."/>
            <person name="Allen T."/>
            <person name="An P."/>
            <person name="Anderson M."/>
            <person name="Anderson S."/>
            <person name="Arachchi H."/>
            <person name="Armbruster J."/>
            <person name="Bachantsang P."/>
            <person name="Baldwin J."/>
            <person name="Barry A."/>
            <person name="Bayul T."/>
            <person name="Blitshsteyn B."/>
            <person name="Bloom T."/>
            <person name="Blye J."/>
            <person name="Boguslavskiy L."/>
            <person name="Borowsky M."/>
            <person name="Boukhgalter B."/>
            <person name="Brunache A."/>
            <person name="Butler J."/>
            <person name="Calixte N."/>
            <person name="Calvo S."/>
            <person name="Camarata J."/>
            <person name="Campo K."/>
            <person name="Chang J."/>
            <person name="Cheshatsang Y."/>
            <person name="Citroen M."/>
            <person name="Collymore A."/>
            <person name="Considine T."/>
            <person name="Cook A."/>
            <person name="Cooke P."/>
            <person name="Corum B."/>
            <person name="Cuomo C."/>
            <person name="David R."/>
            <person name="Dawoe T."/>
            <person name="Degray S."/>
            <person name="Dodge S."/>
            <person name="Dooley K."/>
            <person name="Dorje P."/>
            <person name="Dorjee K."/>
            <person name="Dorris L."/>
            <person name="Duffey N."/>
            <person name="Dupes A."/>
            <person name="Elkins T."/>
            <person name="Engels R."/>
            <person name="Erickson J."/>
            <person name="Farina A."/>
            <person name="Faro S."/>
            <person name="Ferreira P."/>
            <person name="Fischer H."/>
            <person name="Fitzgerald M."/>
            <person name="Foley K."/>
            <person name="Gage D."/>
            <person name="Galagan J."/>
            <person name="Gearin G."/>
            <person name="Gnerre S."/>
            <person name="Gnirke A."/>
            <person name="Goyette A."/>
            <person name="Graham J."/>
            <person name="Grandbois E."/>
            <person name="Gyaltsen K."/>
            <person name="Hafez N."/>
            <person name="Hagopian D."/>
            <person name="Hagos B."/>
            <person name="Hall J."/>
            <person name="Hatcher B."/>
            <person name="Heller A."/>
            <person name="Higgins H."/>
            <person name="Honan T."/>
            <person name="Horn A."/>
            <person name="Houde N."/>
            <person name="Hughes L."/>
            <person name="Hulme W."/>
            <person name="Husby E."/>
            <person name="Iliev I."/>
            <person name="Jaffe D."/>
            <person name="Jones C."/>
            <person name="Kamal M."/>
            <person name="Kamat A."/>
            <person name="Kamvysselis M."/>
            <person name="Karlsson E."/>
            <person name="Kells C."/>
            <person name="Kieu A."/>
            <person name="Kisner P."/>
            <person name="Kodira C."/>
            <person name="Kulbokas E."/>
            <person name="Labutti K."/>
            <person name="Lama D."/>
            <person name="Landers T."/>
            <person name="Leger J."/>
            <person name="Levine S."/>
            <person name="Lewis D."/>
            <person name="Lewis T."/>
            <person name="Lindblad-toh K."/>
            <person name="Liu X."/>
            <person name="Lokyitsang T."/>
            <person name="Lokyitsang Y."/>
            <person name="Lucien O."/>
            <person name="Lui A."/>
            <person name="Ma L.J."/>
            <person name="Mabbitt R."/>
            <person name="Macdonald J."/>
            <person name="Maclean C."/>
            <person name="Major J."/>
            <person name="Manning J."/>
            <person name="Marabella R."/>
            <person name="Maru K."/>
            <person name="Matthews C."/>
            <person name="Mauceli E."/>
            <person name="Mccarthy M."/>
            <person name="Mcdonough S."/>
            <person name="Mcghee T."/>
            <person name="Meldrim J."/>
            <person name="Meneus L."/>
            <person name="Mesirov J."/>
            <person name="Mihalev A."/>
            <person name="Mihova T."/>
            <person name="Mikkelsen T."/>
            <person name="Mlenga V."/>
            <person name="Moru K."/>
            <person name="Mozes J."/>
            <person name="Mulrain L."/>
            <person name="Munson G."/>
            <person name="Naylor J."/>
            <person name="Newes C."/>
            <person name="Nguyen C."/>
            <person name="Nguyen N."/>
            <person name="Nguyen T."/>
            <person name="Nicol R."/>
            <person name="Nielsen C."/>
            <person name="Nizzari M."/>
            <person name="Norbu C."/>
            <person name="Norbu N."/>
            <person name="O'donnell P."/>
            <person name="Okoawo O."/>
            <person name="O'leary S."/>
            <person name="Omotosho B."/>
            <person name="O'neill K."/>
            <person name="Osman S."/>
            <person name="Parker S."/>
            <person name="Perrin D."/>
            <person name="Phunkhang P."/>
            <person name="Piqani B."/>
            <person name="Purcell S."/>
            <person name="Rachupka T."/>
            <person name="Ramasamy U."/>
            <person name="Rameau R."/>
            <person name="Ray V."/>
            <person name="Raymond C."/>
            <person name="Retta R."/>
            <person name="Richardson S."/>
            <person name="Rise C."/>
            <person name="Rodriguez J."/>
            <person name="Rogers J."/>
            <person name="Rogov P."/>
            <person name="Rutman M."/>
            <person name="Schupbach R."/>
            <person name="Seaman C."/>
            <person name="Settipalli S."/>
            <person name="Sharpe T."/>
            <person name="Sheridan J."/>
            <person name="Sherpa N."/>
            <person name="Shi J."/>
            <person name="Smirnov S."/>
            <person name="Smith C."/>
            <person name="Sougnez C."/>
            <person name="Spencer B."/>
            <person name="Stalker J."/>
            <person name="Stange-thomann N."/>
            <person name="Stavropoulos S."/>
            <person name="Stetson K."/>
            <person name="Stone C."/>
            <person name="Stone S."/>
            <person name="Stubbs M."/>
            <person name="Talamas J."/>
            <person name="Tchuinga P."/>
            <person name="Tenzing P."/>
            <person name="Tesfaye S."/>
            <person name="Theodore J."/>
            <person name="Thoulutsang Y."/>
            <person name="Topham K."/>
            <person name="Towey S."/>
            <person name="Tsamla T."/>
            <person name="Tsomo N."/>
            <person name="Vallee D."/>
            <person name="Vassiliev H."/>
            <person name="Venkataraman V."/>
            <person name="Vinson J."/>
            <person name="Vo A."/>
            <person name="Wade C."/>
            <person name="Wang S."/>
            <person name="Wangchuk T."/>
            <person name="Wangdi T."/>
            <person name="Whittaker C."/>
            <person name="Wilkinson J."/>
            <person name="Wu Y."/>
            <person name="Wyman D."/>
            <person name="Yadav S."/>
            <person name="Yang S."/>
            <person name="Yang X."/>
            <person name="Yeager S."/>
            <person name="Yee E."/>
            <person name="Young G."/>
            <person name="Zainoun J."/>
            <person name="Zembeck L."/>
            <person name="Zimmer A."/>
            <person name="Zody M."/>
            <person name="Lander E."/>
        </authorList>
    </citation>
    <scope>NUCLEOTIDE SEQUENCE [LARGE SCALE GENOMIC DNA]</scope>
</reference>
<dbReference type="Proteomes" id="UP000007875">
    <property type="component" value="Unassembled WGS sequence"/>
</dbReference>
<evidence type="ECO:0000256" key="2">
    <source>
        <dbReference type="ARBA" id="ARBA00022737"/>
    </source>
</evidence>
<dbReference type="InterPro" id="IPR051561">
    <property type="entry name" value="FRAS1_ECM"/>
</dbReference>
<evidence type="ECO:0000313" key="5">
    <source>
        <dbReference type="Ensembl" id="ENSCSAVP00000000440.1"/>
    </source>
</evidence>
<dbReference type="Pfam" id="PF03160">
    <property type="entry name" value="Calx-beta"/>
    <property type="match status" value="3"/>
</dbReference>
<dbReference type="GO" id="GO:0009653">
    <property type="term" value="P:anatomical structure morphogenesis"/>
    <property type="evidence" value="ECO:0007669"/>
    <property type="project" value="TreeGrafter"/>
</dbReference>
<protein>
    <recommendedName>
        <fullName evidence="4">Calx-beta domain-containing protein</fullName>
    </recommendedName>
</protein>
<dbReference type="InterPro" id="IPR003644">
    <property type="entry name" value="Calx_beta"/>
</dbReference>
<dbReference type="PANTHER" id="PTHR45739">
    <property type="entry name" value="MATRIX PROTEIN, PUTATIVE-RELATED"/>
    <property type="match status" value="1"/>
</dbReference>
<dbReference type="InterPro" id="IPR038081">
    <property type="entry name" value="CalX-like_sf"/>
</dbReference>
<evidence type="ECO:0000259" key="4">
    <source>
        <dbReference type="SMART" id="SM00237"/>
    </source>
</evidence>
<dbReference type="AlphaFoldDB" id="H2Y542"/>
<accession>H2Y542</accession>
<organism evidence="5 6">
    <name type="scientific">Ciona savignyi</name>
    <name type="common">Pacific transparent sea squirt</name>
    <dbReference type="NCBI Taxonomy" id="51511"/>
    <lineage>
        <taxon>Eukaryota</taxon>
        <taxon>Metazoa</taxon>
        <taxon>Chordata</taxon>
        <taxon>Tunicata</taxon>
        <taxon>Ascidiacea</taxon>
        <taxon>Phlebobranchia</taxon>
        <taxon>Cionidae</taxon>
        <taxon>Ciona</taxon>
    </lineage>
</organism>